<accession>A0A562P9G0</accession>
<reference evidence="3 4" key="1">
    <citation type="journal article" date="2015" name="Stand. Genomic Sci.">
        <title>Genomic Encyclopedia of Bacterial and Archaeal Type Strains, Phase III: the genomes of soil and plant-associated and newly described type strains.</title>
        <authorList>
            <person name="Whitman W.B."/>
            <person name="Woyke T."/>
            <person name="Klenk H.P."/>
            <person name="Zhou Y."/>
            <person name="Lilburn T.G."/>
            <person name="Beck B.J."/>
            <person name="De Vos P."/>
            <person name="Vandamme P."/>
            <person name="Eisen J.A."/>
            <person name="Garrity G."/>
            <person name="Hugenholtz P."/>
            <person name="Kyrpides N.C."/>
        </authorList>
    </citation>
    <scope>NUCLEOTIDE SEQUENCE [LARGE SCALE GENOMIC DNA]</scope>
    <source>
        <strain evidence="3 4">CGMCC 1.10685</strain>
    </source>
</reference>
<comment type="caution">
    <text evidence="3">The sequence shown here is derived from an EMBL/GenBank/DDBJ whole genome shotgun (WGS) entry which is preliminary data.</text>
</comment>
<evidence type="ECO:0000313" key="3">
    <source>
        <dbReference type="EMBL" id="TWI41058.1"/>
    </source>
</evidence>
<dbReference type="AlphaFoldDB" id="A0A562P9G0"/>
<gene>
    <name evidence="3" type="ORF">IP92_05779</name>
</gene>
<dbReference type="EMBL" id="VLKW01000018">
    <property type="protein sequence ID" value="TWI41058.1"/>
    <property type="molecule type" value="Genomic_DNA"/>
</dbReference>
<dbReference type="Pfam" id="PF24703">
    <property type="entry name" value="DUF7666"/>
    <property type="match status" value="1"/>
</dbReference>
<feature type="domain" description="DUF7666" evidence="2">
    <location>
        <begin position="16"/>
        <end position="109"/>
    </location>
</feature>
<evidence type="ECO:0000256" key="1">
    <source>
        <dbReference type="SAM" id="MobiDB-lite"/>
    </source>
</evidence>
<proteinExistence type="predicted"/>
<dbReference type="InterPro" id="IPR056083">
    <property type="entry name" value="DUF7666"/>
</dbReference>
<name>A0A562P9G0_9BURK</name>
<organism evidence="3 4">
    <name type="scientific">Pseudoduganella flava</name>
    <dbReference type="NCBI Taxonomy" id="871742"/>
    <lineage>
        <taxon>Bacteria</taxon>
        <taxon>Pseudomonadati</taxon>
        <taxon>Pseudomonadota</taxon>
        <taxon>Betaproteobacteria</taxon>
        <taxon>Burkholderiales</taxon>
        <taxon>Oxalobacteraceae</taxon>
        <taxon>Telluria group</taxon>
        <taxon>Pseudoduganella</taxon>
    </lineage>
</organism>
<evidence type="ECO:0000313" key="4">
    <source>
        <dbReference type="Proteomes" id="UP000315112"/>
    </source>
</evidence>
<feature type="non-terminal residue" evidence="3">
    <location>
        <position position="149"/>
    </location>
</feature>
<sequence>MSDTNNAASPAAEETITSYKGFDANWKCRDFQYAVGETFTHEGDVEACRSGFHACEYPLDVFTYYPPAGNRFAIVEQSGQLSRHDDDTKVASKTLKVSAEISLAGMIKAAIEYTVKRCKPVDPESPALSNEDQGAASSTGDQGAASSTG</sequence>
<protein>
    <recommendedName>
        <fullName evidence="2">DUF7666 domain-containing protein</fullName>
    </recommendedName>
</protein>
<feature type="compositionally biased region" description="Polar residues" evidence="1">
    <location>
        <begin position="127"/>
        <end position="149"/>
    </location>
</feature>
<evidence type="ECO:0000259" key="2">
    <source>
        <dbReference type="Pfam" id="PF24703"/>
    </source>
</evidence>
<dbReference type="Proteomes" id="UP000315112">
    <property type="component" value="Unassembled WGS sequence"/>
</dbReference>
<feature type="region of interest" description="Disordered" evidence="1">
    <location>
        <begin position="122"/>
        <end position="149"/>
    </location>
</feature>